<dbReference type="EMBL" id="DS724865">
    <property type="protein sequence ID" value="EEC06658.1"/>
    <property type="molecule type" value="Genomic_DNA"/>
</dbReference>
<dbReference type="Proteomes" id="UP000001555">
    <property type="component" value="Unassembled WGS sequence"/>
</dbReference>
<gene>
    <name evidence="1" type="ORF">IscW_ISCW004469</name>
</gene>
<protein>
    <submittedName>
        <fullName evidence="1 2">Uncharacterized protein</fullName>
    </submittedName>
</protein>
<dbReference type="PaxDb" id="6945-B7PJ86"/>
<dbReference type="AlphaFoldDB" id="B7PJ86"/>
<reference evidence="2" key="2">
    <citation type="submission" date="2020-05" db="UniProtKB">
        <authorList>
            <consortium name="EnsemblMetazoa"/>
        </authorList>
    </citation>
    <scope>IDENTIFICATION</scope>
    <source>
        <strain evidence="2">wikel</strain>
    </source>
</reference>
<keyword evidence="3" id="KW-1185">Reference proteome</keyword>
<dbReference type="VEuPathDB" id="VectorBase:ISCW004469"/>
<organism>
    <name type="scientific">Ixodes scapularis</name>
    <name type="common">Black-legged tick</name>
    <name type="synonym">Deer tick</name>
    <dbReference type="NCBI Taxonomy" id="6945"/>
    <lineage>
        <taxon>Eukaryota</taxon>
        <taxon>Metazoa</taxon>
        <taxon>Ecdysozoa</taxon>
        <taxon>Arthropoda</taxon>
        <taxon>Chelicerata</taxon>
        <taxon>Arachnida</taxon>
        <taxon>Acari</taxon>
        <taxon>Parasitiformes</taxon>
        <taxon>Ixodida</taxon>
        <taxon>Ixodoidea</taxon>
        <taxon>Ixodidae</taxon>
        <taxon>Ixodinae</taxon>
        <taxon>Ixodes</taxon>
    </lineage>
</organism>
<proteinExistence type="predicted"/>
<accession>B7PJ86</accession>
<evidence type="ECO:0000313" key="1">
    <source>
        <dbReference type="EMBL" id="EEC06658.1"/>
    </source>
</evidence>
<dbReference type="VEuPathDB" id="VectorBase:ISCI004469"/>
<evidence type="ECO:0000313" key="3">
    <source>
        <dbReference type="Proteomes" id="UP000001555"/>
    </source>
</evidence>
<dbReference type="EMBL" id="ABJB010522539">
    <property type="status" value="NOT_ANNOTATED_CDS"/>
    <property type="molecule type" value="Genomic_DNA"/>
</dbReference>
<dbReference type="EnsemblMetazoa" id="ISCW004469-RA">
    <property type="protein sequence ID" value="ISCW004469-PA"/>
    <property type="gene ID" value="ISCW004469"/>
</dbReference>
<reference evidence="1 3" key="1">
    <citation type="submission" date="2008-03" db="EMBL/GenBank/DDBJ databases">
        <title>Annotation of Ixodes scapularis.</title>
        <authorList>
            <consortium name="Ixodes scapularis Genome Project Consortium"/>
            <person name="Caler E."/>
            <person name="Hannick L.I."/>
            <person name="Bidwell S."/>
            <person name="Joardar V."/>
            <person name="Thiagarajan M."/>
            <person name="Amedeo P."/>
            <person name="Galinsky K.J."/>
            <person name="Schobel S."/>
            <person name="Inman J."/>
            <person name="Hostetler J."/>
            <person name="Miller J."/>
            <person name="Hammond M."/>
            <person name="Megy K."/>
            <person name="Lawson D."/>
            <person name="Kodira C."/>
            <person name="Sutton G."/>
            <person name="Meyer J."/>
            <person name="Hill C.A."/>
            <person name="Birren B."/>
            <person name="Nene V."/>
            <person name="Collins F."/>
            <person name="Alarcon-Chaidez F."/>
            <person name="Wikel S."/>
            <person name="Strausberg R."/>
        </authorList>
    </citation>
    <scope>NUCLEOTIDE SEQUENCE [LARGE SCALE GENOMIC DNA]</scope>
    <source>
        <strain evidence="3">Wikel</strain>
        <strain evidence="1">Wikel colony</strain>
    </source>
</reference>
<sequence>MTHALVGESQLKFLNPNRLRFAANVQTIAFDVGGLTAVFLGKKQPRRDHFEGVGYHISHLVDVRALTRLIKAQVVRRLGAEWG</sequence>
<evidence type="ECO:0000313" key="2">
    <source>
        <dbReference type="EnsemblMetazoa" id="ISCW004469-PA"/>
    </source>
</evidence>
<dbReference type="InParanoid" id="B7PJ86"/>
<dbReference type="HOGENOM" id="CLU_2545121_0_0_1"/>
<name>B7PJ86_IXOSC</name>